<keyword evidence="3" id="KW-1185">Reference proteome</keyword>
<evidence type="ECO:0000313" key="2">
    <source>
        <dbReference type="EMBL" id="RDH42935.1"/>
    </source>
</evidence>
<feature type="domain" description="Thioredoxin" evidence="1">
    <location>
        <begin position="9"/>
        <end position="165"/>
    </location>
</feature>
<dbReference type="EMBL" id="NDXW01000001">
    <property type="protein sequence ID" value="RDH42935.1"/>
    <property type="molecule type" value="Genomic_DNA"/>
</dbReference>
<dbReference type="InterPro" id="IPR000866">
    <property type="entry name" value="AhpC/TSA"/>
</dbReference>
<dbReference type="SUPFAM" id="SSF52833">
    <property type="entry name" value="Thioredoxin-like"/>
    <property type="match status" value="1"/>
</dbReference>
<evidence type="ECO:0000313" key="3">
    <source>
        <dbReference type="Proteomes" id="UP000257039"/>
    </source>
</evidence>
<dbReference type="InterPro" id="IPR036249">
    <property type="entry name" value="Thioredoxin-like_sf"/>
</dbReference>
<dbReference type="GO" id="GO:0016209">
    <property type="term" value="F:antioxidant activity"/>
    <property type="evidence" value="ECO:0007669"/>
    <property type="project" value="InterPro"/>
</dbReference>
<comment type="caution">
    <text evidence="2">The sequence shown here is derived from an EMBL/GenBank/DDBJ whole genome shotgun (WGS) entry which is preliminary data.</text>
</comment>
<dbReference type="InterPro" id="IPR013766">
    <property type="entry name" value="Thioredoxin_domain"/>
</dbReference>
<dbReference type="AlphaFoldDB" id="A0A4P9VI95"/>
<name>A0A4P9VI95_9GAMM</name>
<dbReference type="InterPro" id="IPR047262">
    <property type="entry name" value="PRX-like1"/>
</dbReference>
<dbReference type="Pfam" id="PF00578">
    <property type="entry name" value="AhpC-TSA"/>
    <property type="match status" value="1"/>
</dbReference>
<dbReference type="Gene3D" id="3.40.30.10">
    <property type="entry name" value="Glutaredoxin"/>
    <property type="match status" value="1"/>
</dbReference>
<gene>
    <name evidence="2" type="ORF">B9G39_05420</name>
</gene>
<dbReference type="RefSeq" id="WP_094786352.1">
    <property type="nucleotide sequence ID" value="NZ_NDXW01000001.1"/>
</dbReference>
<proteinExistence type="predicted"/>
<organism evidence="2 3">
    <name type="scientific">Zooshikella ganghwensis</name>
    <dbReference type="NCBI Taxonomy" id="202772"/>
    <lineage>
        <taxon>Bacteria</taxon>
        <taxon>Pseudomonadati</taxon>
        <taxon>Pseudomonadota</taxon>
        <taxon>Gammaproteobacteria</taxon>
        <taxon>Oceanospirillales</taxon>
        <taxon>Zooshikellaceae</taxon>
        <taxon>Zooshikella</taxon>
    </lineage>
</organism>
<dbReference type="Proteomes" id="UP000257039">
    <property type="component" value="Unassembled WGS sequence"/>
</dbReference>
<dbReference type="CDD" id="cd02969">
    <property type="entry name" value="PRX_like1"/>
    <property type="match status" value="1"/>
</dbReference>
<sequence length="186" mass="20706">MTLTPSSMLPLGTKAPDFNLINTINQQSLSLNQAKKDLGLLVMFICNHCPYVKHILDGLISLGHDYQDKGIGIVAICSNDAITHPDDSPEKMHQLAKEKHFPFPYLHDESQQTASAYHAECTPDFFLFDHNLYCVYRGQFDGARPGNTIPVTGQDLRMAMDALLGNNPISTEQKPSMGCNIKWKAE</sequence>
<dbReference type="GO" id="GO:0016491">
    <property type="term" value="F:oxidoreductase activity"/>
    <property type="evidence" value="ECO:0007669"/>
    <property type="project" value="InterPro"/>
</dbReference>
<protein>
    <submittedName>
        <fullName evidence="2">Thioredoxin family protein</fullName>
    </submittedName>
</protein>
<dbReference type="PROSITE" id="PS51352">
    <property type="entry name" value="THIOREDOXIN_2"/>
    <property type="match status" value="1"/>
</dbReference>
<dbReference type="PANTHER" id="PTHR43640">
    <property type="entry name" value="OS07G0260300 PROTEIN"/>
    <property type="match status" value="1"/>
</dbReference>
<evidence type="ECO:0000259" key="1">
    <source>
        <dbReference type="PROSITE" id="PS51352"/>
    </source>
</evidence>
<reference evidence="2 3" key="1">
    <citation type="submission" date="2017-04" db="EMBL/GenBank/DDBJ databases">
        <title>Draft genome sequence of Zooshikella ganghwensis VG4 isolated from Red Sea sediments.</title>
        <authorList>
            <person name="Rehman Z."/>
            <person name="Alam I."/>
            <person name="Kamau A."/>
            <person name="Bajic V."/>
            <person name="Leiknes T."/>
        </authorList>
    </citation>
    <scope>NUCLEOTIDE SEQUENCE [LARGE SCALE GENOMIC DNA]</scope>
    <source>
        <strain evidence="2 3">VG4</strain>
    </source>
</reference>
<accession>A0A4P9VI95</accession>
<dbReference type="PANTHER" id="PTHR43640:SF1">
    <property type="entry name" value="THIOREDOXIN-DEPENDENT PEROXIREDOXIN"/>
    <property type="match status" value="1"/>
</dbReference>